<keyword evidence="3" id="KW-1185">Reference proteome</keyword>
<gene>
    <name evidence="2" type="ORF">GEOBRER4_n3986</name>
</gene>
<organism evidence="2 3">
    <name type="scientific">Citrifermentans bremense</name>
    <dbReference type="NCBI Taxonomy" id="60035"/>
    <lineage>
        <taxon>Bacteria</taxon>
        <taxon>Pseudomonadati</taxon>
        <taxon>Thermodesulfobacteriota</taxon>
        <taxon>Desulfuromonadia</taxon>
        <taxon>Geobacterales</taxon>
        <taxon>Geobacteraceae</taxon>
        <taxon>Citrifermentans</taxon>
    </lineage>
</organism>
<name>A0A7R7FSN0_9BACT</name>
<evidence type="ECO:0000313" key="3">
    <source>
        <dbReference type="Proteomes" id="UP000515472"/>
    </source>
</evidence>
<dbReference type="Proteomes" id="UP000515472">
    <property type="component" value="Chromosome"/>
</dbReference>
<dbReference type="EMBL" id="AP023213">
    <property type="protein sequence ID" value="BCO11631.1"/>
    <property type="molecule type" value="Genomic_DNA"/>
</dbReference>
<evidence type="ECO:0000256" key="1">
    <source>
        <dbReference type="SAM" id="MobiDB-lite"/>
    </source>
</evidence>
<protein>
    <submittedName>
        <fullName evidence="2">Uncharacterized protein</fullName>
    </submittedName>
</protein>
<reference evidence="2 3" key="1">
    <citation type="submission" date="2020-06" db="EMBL/GenBank/DDBJ databases">
        <title>Interaction of electrochemicaly active bacteria, Geobacter bremensis R4 on different carbon anode.</title>
        <authorList>
            <person name="Meng L."/>
            <person name="Yoshida N."/>
        </authorList>
    </citation>
    <scope>NUCLEOTIDE SEQUENCE [LARGE SCALE GENOMIC DNA]</scope>
    <source>
        <strain evidence="2 3">R4</strain>
    </source>
</reference>
<accession>A0A7R7FSN0</accession>
<evidence type="ECO:0000313" key="2">
    <source>
        <dbReference type="EMBL" id="BCO11631.1"/>
    </source>
</evidence>
<feature type="region of interest" description="Disordered" evidence="1">
    <location>
        <begin position="1"/>
        <end position="38"/>
    </location>
</feature>
<feature type="compositionally biased region" description="Basic residues" evidence="1">
    <location>
        <begin position="29"/>
        <end position="38"/>
    </location>
</feature>
<dbReference type="AlphaFoldDB" id="A0A7R7FSN0"/>
<sequence>MVQTPAPVRVAGVSPACGGKSKDYTLAGQKKRAAGRSF</sequence>
<proteinExistence type="predicted"/>